<keyword evidence="7 16" id="KW-0732">Signal</keyword>
<dbReference type="PROSITE" id="PS52016">
    <property type="entry name" value="TONB_DEPENDENT_REC_3"/>
    <property type="match status" value="1"/>
</dbReference>
<accession>A0A1I2Z418</accession>
<evidence type="ECO:0000313" key="19">
    <source>
        <dbReference type="Proteomes" id="UP000183635"/>
    </source>
</evidence>
<dbReference type="GO" id="GO:0015344">
    <property type="term" value="F:siderophore uptake transmembrane transporter activity"/>
    <property type="evidence" value="ECO:0007669"/>
    <property type="project" value="TreeGrafter"/>
</dbReference>
<dbReference type="InterPro" id="IPR000531">
    <property type="entry name" value="Beta-barrel_TonB"/>
</dbReference>
<evidence type="ECO:0000313" key="18">
    <source>
        <dbReference type="EMBL" id="SFH32544.1"/>
    </source>
</evidence>
<evidence type="ECO:0000259" key="17">
    <source>
        <dbReference type="SMART" id="SM00965"/>
    </source>
</evidence>
<keyword evidence="3 14" id="KW-0813">Transport</keyword>
<dbReference type="EMBL" id="FOPU01000007">
    <property type="protein sequence ID" value="SFH32544.1"/>
    <property type="molecule type" value="Genomic_DNA"/>
</dbReference>
<keyword evidence="11 14" id="KW-0472">Membrane</keyword>
<sequence length="807" mass="87519">MQICNKTARRRARRILALSMGSALVPLALAGMPAQAQEARTSFDIAPQPLARALVQFSAATGTQLFFDPATVRGKSSPGVRGALTRGQALSALLAGSGLSYQLSGNTVTIAAPARAATPAAGATGEVVLDTVTLATGAAGATEGSGSYAAPEAATATGLPLTVRETPQSVSVISDQRIKDQGFASTREALNYTTGVSSVSYETDRDSTYARGYWIGNYMIDGVALPTYQGWYSGIGVNSSAATYDRVEVLRGATGLMTGSGEPGAAVSITRKRANARTQEGSMELRFGSWDKVGGTLDLGTPLNADASVRARFIMDADSHDSFIDRYHLNRQTYYAAIDADLTEKTRLRFSLEHQNYDPTGTTWGQLPAIFSNGEKIELGRSFSHAPDWAYWSSKQTSAVAKLEHDFDNGWQAEATLGATWRQYNAELLYLYGDIDQATGEGLDVSAWGGEERTRLLSFDAKATGPVALFGRSHVVNVGVRADQDWIDRSWPGVSGDLAPVGSIFDFDGSYPRPDFNPVDMPGYERNVTKYSAYASGRFSVTDPLTLIVGGRYTDWRSEFQGDDRKFGEFVPFAGLVYDLNDQWSVYGSYTEVFDPQSYRDREGKYLDPVMGESYEIGAKAELFGGGMNATVALFDTKQDNVAVQDGDILVPGTSEFAYRGADGIRSRGIEVELAGEIREGWNLFLGATALRMKAADGSDHAPEQPRRSVKVFTSYDLPGRGEQWTVGGGLRWQSGTWATVSTGGTDYRVEQGSYAVFDAMARYDISDKWSAQLNVNNLFDRRYYNNPGDISWGEPRNATLTLVSRF</sequence>
<evidence type="ECO:0000256" key="1">
    <source>
        <dbReference type="ARBA" id="ARBA00004571"/>
    </source>
</evidence>
<feature type="domain" description="Secretin/TonB short N-terminal" evidence="17">
    <location>
        <begin position="63"/>
        <end position="113"/>
    </location>
</feature>
<keyword evidence="13 14" id="KW-0998">Cell outer membrane</keyword>
<dbReference type="GO" id="GO:0038023">
    <property type="term" value="F:signaling receptor activity"/>
    <property type="evidence" value="ECO:0007669"/>
    <property type="project" value="InterPro"/>
</dbReference>
<dbReference type="GO" id="GO:0009279">
    <property type="term" value="C:cell outer membrane"/>
    <property type="evidence" value="ECO:0007669"/>
    <property type="project" value="UniProtKB-SubCell"/>
</dbReference>
<dbReference type="Gene3D" id="2.40.170.20">
    <property type="entry name" value="TonB-dependent receptor, beta-barrel domain"/>
    <property type="match status" value="1"/>
</dbReference>
<keyword evidence="9" id="KW-0406">Ion transport</keyword>
<keyword evidence="5" id="KW-0410">Iron transport</keyword>
<dbReference type="Gene3D" id="3.55.50.30">
    <property type="match status" value="1"/>
</dbReference>
<dbReference type="FunFam" id="2.170.130.10:FF:000010">
    <property type="entry name" value="Ferripyoverdine receptor"/>
    <property type="match status" value="1"/>
</dbReference>
<keyword evidence="4 14" id="KW-1134">Transmembrane beta strand</keyword>
<reference evidence="18 19" key="1">
    <citation type="submission" date="2016-10" db="EMBL/GenBank/DDBJ databases">
        <authorList>
            <person name="de Groot N.N."/>
        </authorList>
    </citation>
    <scope>NUCLEOTIDE SEQUENCE [LARGE SCALE GENOMIC DNA]</scope>
    <source>
        <strain evidence="18 19">DSM 8537</strain>
    </source>
</reference>
<evidence type="ECO:0000256" key="13">
    <source>
        <dbReference type="ARBA" id="ARBA00023237"/>
    </source>
</evidence>
<dbReference type="InterPro" id="IPR012910">
    <property type="entry name" value="Plug_dom"/>
</dbReference>
<evidence type="ECO:0000256" key="11">
    <source>
        <dbReference type="ARBA" id="ARBA00023136"/>
    </source>
</evidence>
<keyword evidence="6 14" id="KW-0812">Transmembrane</keyword>
<evidence type="ECO:0000256" key="15">
    <source>
        <dbReference type="RuleBase" id="RU003357"/>
    </source>
</evidence>
<comment type="similarity">
    <text evidence="2 14 15">Belongs to the TonB-dependent receptor family.</text>
</comment>
<evidence type="ECO:0000256" key="3">
    <source>
        <dbReference type="ARBA" id="ARBA00022448"/>
    </source>
</evidence>
<dbReference type="InterPro" id="IPR039426">
    <property type="entry name" value="TonB-dep_rcpt-like"/>
</dbReference>
<comment type="subcellular location">
    <subcellularLocation>
        <location evidence="1 14">Cell outer membrane</location>
        <topology evidence="1 14">Multi-pass membrane protein</topology>
    </subcellularLocation>
</comment>
<dbReference type="Pfam" id="PF07715">
    <property type="entry name" value="Plug"/>
    <property type="match status" value="1"/>
</dbReference>
<evidence type="ECO:0000256" key="16">
    <source>
        <dbReference type="SAM" id="SignalP"/>
    </source>
</evidence>
<protein>
    <submittedName>
        <fullName evidence="18">Outer-membrane receptor for ferric coprogen and ferric-rhodotorulic acid</fullName>
    </submittedName>
</protein>
<dbReference type="SUPFAM" id="SSF56935">
    <property type="entry name" value="Porins"/>
    <property type="match status" value="1"/>
</dbReference>
<dbReference type="PANTHER" id="PTHR32552">
    <property type="entry name" value="FERRICHROME IRON RECEPTOR-RELATED"/>
    <property type="match status" value="1"/>
</dbReference>
<dbReference type="InterPro" id="IPR037066">
    <property type="entry name" value="Plug_dom_sf"/>
</dbReference>
<dbReference type="InterPro" id="IPR011662">
    <property type="entry name" value="Secretin/TonB_short_N"/>
</dbReference>
<keyword evidence="10 15" id="KW-0798">TonB box</keyword>
<name>A0A1I2Z418_9RHOB</name>
<keyword evidence="12 18" id="KW-0675">Receptor</keyword>
<evidence type="ECO:0000256" key="12">
    <source>
        <dbReference type="ARBA" id="ARBA00023170"/>
    </source>
</evidence>
<evidence type="ECO:0000256" key="5">
    <source>
        <dbReference type="ARBA" id="ARBA00022496"/>
    </source>
</evidence>
<dbReference type="STRING" id="34004.SAMN04488021_10723"/>
<evidence type="ECO:0000256" key="10">
    <source>
        <dbReference type="ARBA" id="ARBA00023077"/>
    </source>
</evidence>
<evidence type="ECO:0000256" key="2">
    <source>
        <dbReference type="ARBA" id="ARBA00009810"/>
    </source>
</evidence>
<dbReference type="Pfam" id="PF07660">
    <property type="entry name" value="STN"/>
    <property type="match status" value="1"/>
</dbReference>
<evidence type="ECO:0000256" key="6">
    <source>
        <dbReference type="ARBA" id="ARBA00022692"/>
    </source>
</evidence>
<dbReference type="NCBIfam" id="TIGR01783">
    <property type="entry name" value="TonB-siderophor"/>
    <property type="match status" value="1"/>
</dbReference>
<evidence type="ECO:0000256" key="14">
    <source>
        <dbReference type="PROSITE-ProRule" id="PRU01360"/>
    </source>
</evidence>
<dbReference type="InterPro" id="IPR036942">
    <property type="entry name" value="Beta-barrel_TonB_sf"/>
</dbReference>
<dbReference type="Proteomes" id="UP000183635">
    <property type="component" value="Unassembled WGS sequence"/>
</dbReference>
<evidence type="ECO:0000256" key="4">
    <source>
        <dbReference type="ARBA" id="ARBA00022452"/>
    </source>
</evidence>
<dbReference type="AlphaFoldDB" id="A0A1I2Z418"/>
<dbReference type="Pfam" id="PF00593">
    <property type="entry name" value="TonB_dep_Rec_b-barrel"/>
    <property type="match status" value="1"/>
</dbReference>
<feature type="signal peptide" evidence="16">
    <location>
        <begin position="1"/>
        <end position="36"/>
    </location>
</feature>
<dbReference type="CDD" id="cd01347">
    <property type="entry name" value="ligand_gated_channel"/>
    <property type="match status" value="1"/>
</dbReference>
<dbReference type="RefSeq" id="WP_074966637.1">
    <property type="nucleotide sequence ID" value="NZ_CBCRYP010000043.1"/>
</dbReference>
<organism evidence="18 19">
    <name type="scientific">Paracoccus aminovorans</name>
    <dbReference type="NCBI Taxonomy" id="34004"/>
    <lineage>
        <taxon>Bacteria</taxon>
        <taxon>Pseudomonadati</taxon>
        <taxon>Pseudomonadota</taxon>
        <taxon>Alphaproteobacteria</taxon>
        <taxon>Rhodobacterales</taxon>
        <taxon>Paracoccaceae</taxon>
        <taxon>Paracoccus</taxon>
    </lineage>
</organism>
<keyword evidence="8" id="KW-0408">Iron</keyword>
<feature type="chain" id="PRO_5010318616" evidence="16">
    <location>
        <begin position="37"/>
        <end position="807"/>
    </location>
</feature>
<keyword evidence="19" id="KW-1185">Reference proteome</keyword>
<evidence type="ECO:0000256" key="8">
    <source>
        <dbReference type="ARBA" id="ARBA00023004"/>
    </source>
</evidence>
<proteinExistence type="inferred from homology"/>
<evidence type="ECO:0000256" key="7">
    <source>
        <dbReference type="ARBA" id="ARBA00022729"/>
    </source>
</evidence>
<gene>
    <name evidence="18" type="ORF">SAMN04488021_10723</name>
</gene>
<dbReference type="Gene3D" id="2.170.130.10">
    <property type="entry name" value="TonB-dependent receptor, plug domain"/>
    <property type="match status" value="1"/>
</dbReference>
<dbReference type="PANTHER" id="PTHR32552:SF74">
    <property type="entry name" value="HYDROXAMATE SIDEROPHORE RECEPTOR FHUE"/>
    <property type="match status" value="1"/>
</dbReference>
<dbReference type="InterPro" id="IPR010105">
    <property type="entry name" value="TonB_sidphr_rcpt"/>
</dbReference>
<evidence type="ECO:0000256" key="9">
    <source>
        <dbReference type="ARBA" id="ARBA00023065"/>
    </source>
</evidence>
<dbReference type="GO" id="GO:0015891">
    <property type="term" value="P:siderophore transport"/>
    <property type="evidence" value="ECO:0007669"/>
    <property type="project" value="InterPro"/>
</dbReference>
<dbReference type="SMART" id="SM00965">
    <property type="entry name" value="STN"/>
    <property type="match status" value="1"/>
</dbReference>